<feature type="region of interest" description="Disordered" evidence="1">
    <location>
        <begin position="1"/>
        <end position="54"/>
    </location>
</feature>
<comment type="caution">
    <text evidence="2">The sequence shown here is derived from an EMBL/GenBank/DDBJ whole genome shotgun (WGS) entry which is preliminary data.</text>
</comment>
<dbReference type="PANTHER" id="PTHR31715:SF0">
    <property type="entry name" value="UREASE ACCESSORY PROTEIN G"/>
    <property type="match status" value="1"/>
</dbReference>
<dbReference type="Gene3D" id="3.40.50.300">
    <property type="entry name" value="P-loop containing nucleotide triphosphate hydrolases"/>
    <property type="match status" value="1"/>
</dbReference>
<proteinExistence type="predicted"/>
<dbReference type="SUPFAM" id="SSF52540">
    <property type="entry name" value="P-loop containing nucleoside triphosphate hydrolases"/>
    <property type="match status" value="1"/>
</dbReference>
<sequence length="189" mass="20576">MVTFIAPPSLSSASNVGTHQHSHDHGAHSHSHDHDHHHAGPGQGGAVDYTPTGEDGLTERERYIKEHGHDHSGKFAERDLPDFSARNWEERGFTIGIGGPVGSGKTALTLALCKAFRDHYNIGRWSRFPFLSLECVGGCWAAESGERRSREGARERSAGEGEQVFAVLWTVVSCSSEFSFNAALAARLE</sequence>
<dbReference type="PANTHER" id="PTHR31715">
    <property type="entry name" value="UREASE ACCESSORY PROTEIN G"/>
    <property type="match status" value="1"/>
</dbReference>
<organism evidence="2 3">
    <name type="scientific">Leucosporidium creatinivorum</name>
    <dbReference type="NCBI Taxonomy" id="106004"/>
    <lineage>
        <taxon>Eukaryota</taxon>
        <taxon>Fungi</taxon>
        <taxon>Dikarya</taxon>
        <taxon>Basidiomycota</taxon>
        <taxon>Pucciniomycotina</taxon>
        <taxon>Microbotryomycetes</taxon>
        <taxon>Leucosporidiales</taxon>
        <taxon>Leucosporidium</taxon>
    </lineage>
</organism>
<evidence type="ECO:0000256" key="1">
    <source>
        <dbReference type="SAM" id="MobiDB-lite"/>
    </source>
</evidence>
<dbReference type="GO" id="GO:0016151">
    <property type="term" value="F:nickel cation binding"/>
    <property type="evidence" value="ECO:0007669"/>
    <property type="project" value="InterPro"/>
</dbReference>
<evidence type="ECO:0008006" key="4">
    <source>
        <dbReference type="Google" id="ProtNLM"/>
    </source>
</evidence>
<feature type="compositionally biased region" description="Basic and acidic residues" evidence="1">
    <location>
        <begin position="21"/>
        <end position="38"/>
    </location>
</feature>
<dbReference type="OrthoDB" id="10063137at2759"/>
<dbReference type="EMBL" id="MCGR01000121">
    <property type="protein sequence ID" value="ORY46232.1"/>
    <property type="molecule type" value="Genomic_DNA"/>
</dbReference>
<keyword evidence="3" id="KW-1185">Reference proteome</keyword>
<dbReference type="InterPro" id="IPR027417">
    <property type="entry name" value="P-loop_NTPase"/>
</dbReference>
<accession>A0A1Y2CGU7</accession>
<dbReference type="InParanoid" id="A0A1Y2CGU7"/>
<protein>
    <recommendedName>
        <fullName evidence="4">CobW/HypB/UreG nucleotide-binding domain-containing protein</fullName>
    </recommendedName>
</protein>
<dbReference type="STRING" id="106004.A0A1Y2CGU7"/>
<dbReference type="AlphaFoldDB" id="A0A1Y2CGU7"/>
<evidence type="ECO:0000313" key="3">
    <source>
        <dbReference type="Proteomes" id="UP000193467"/>
    </source>
</evidence>
<dbReference type="InterPro" id="IPR004400">
    <property type="entry name" value="UreG"/>
</dbReference>
<name>A0A1Y2CGU7_9BASI</name>
<dbReference type="GO" id="GO:0003924">
    <property type="term" value="F:GTPase activity"/>
    <property type="evidence" value="ECO:0007669"/>
    <property type="project" value="InterPro"/>
</dbReference>
<evidence type="ECO:0000313" key="2">
    <source>
        <dbReference type="EMBL" id="ORY46232.1"/>
    </source>
</evidence>
<feature type="compositionally biased region" description="Polar residues" evidence="1">
    <location>
        <begin position="9"/>
        <end position="18"/>
    </location>
</feature>
<dbReference type="GO" id="GO:0043419">
    <property type="term" value="P:urea catabolic process"/>
    <property type="evidence" value="ECO:0007669"/>
    <property type="project" value="InterPro"/>
</dbReference>
<dbReference type="Proteomes" id="UP000193467">
    <property type="component" value="Unassembled WGS sequence"/>
</dbReference>
<gene>
    <name evidence="2" type="ORF">BCR35DRAFT_33866</name>
</gene>
<reference evidence="2 3" key="1">
    <citation type="submission" date="2016-07" db="EMBL/GenBank/DDBJ databases">
        <title>Pervasive Adenine N6-methylation of Active Genes in Fungi.</title>
        <authorList>
            <consortium name="DOE Joint Genome Institute"/>
            <person name="Mondo S.J."/>
            <person name="Dannebaum R.O."/>
            <person name="Kuo R.C."/>
            <person name="Labutti K."/>
            <person name="Haridas S."/>
            <person name="Kuo A."/>
            <person name="Salamov A."/>
            <person name="Ahrendt S.R."/>
            <person name="Lipzen A."/>
            <person name="Sullivan W."/>
            <person name="Andreopoulos W.B."/>
            <person name="Clum A."/>
            <person name="Lindquist E."/>
            <person name="Daum C."/>
            <person name="Ramamoorthy G.K."/>
            <person name="Gryganskyi A."/>
            <person name="Culley D."/>
            <person name="Magnuson J.K."/>
            <person name="James T.Y."/>
            <person name="O'Malley M.A."/>
            <person name="Stajich J.E."/>
            <person name="Spatafora J.W."/>
            <person name="Visel A."/>
            <person name="Grigoriev I.V."/>
        </authorList>
    </citation>
    <scope>NUCLEOTIDE SEQUENCE [LARGE SCALE GENOMIC DNA]</scope>
    <source>
        <strain evidence="2 3">62-1032</strain>
    </source>
</reference>